<dbReference type="AlphaFoldDB" id="A0A1T4WPV9"/>
<sequence>RILPLSPTDYRPTQEMRDHATLVHPYCVFGGCADDSVHADIDHTRDFGGGGLTEDDNLAPLAPTHHRVKHHTRWQIEQGERNTLIWTSPAGLVYEFEPQGMMRPAPKALADAAMKSIPTEVTAQEPCPF</sequence>
<evidence type="ECO:0000313" key="2">
    <source>
        <dbReference type="Proteomes" id="UP000189735"/>
    </source>
</evidence>
<name>A0A1T4WPV9_9MICO</name>
<gene>
    <name evidence="1" type="ORF">SAMN06295879_0001</name>
</gene>
<accession>A0A1T4WPV9</accession>
<dbReference type="CDD" id="cd00085">
    <property type="entry name" value="HNHc"/>
    <property type="match status" value="1"/>
</dbReference>
<dbReference type="RefSeq" id="WP_176141168.1">
    <property type="nucleotide sequence ID" value="NZ_FUYG01000001.1"/>
</dbReference>
<evidence type="ECO:0008006" key="3">
    <source>
        <dbReference type="Google" id="ProtNLM"/>
    </source>
</evidence>
<dbReference type="EMBL" id="FUYG01000001">
    <property type="protein sequence ID" value="SKA79147.1"/>
    <property type="molecule type" value="Genomic_DNA"/>
</dbReference>
<reference evidence="2" key="1">
    <citation type="submission" date="2017-02" db="EMBL/GenBank/DDBJ databases">
        <authorList>
            <person name="Varghese N."/>
            <person name="Submissions S."/>
        </authorList>
    </citation>
    <scope>NUCLEOTIDE SEQUENCE [LARGE SCALE GENOMIC DNA]</scope>
    <source>
        <strain evidence="2">VKM Ac-2052</strain>
    </source>
</reference>
<dbReference type="Proteomes" id="UP000189735">
    <property type="component" value="Unassembled WGS sequence"/>
</dbReference>
<organism evidence="1 2">
    <name type="scientific">Agreia bicolorata</name>
    <dbReference type="NCBI Taxonomy" id="110935"/>
    <lineage>
        <taxon>Bacteria</taxon>
        <taxon>Bacillati</taxon>
        <taxon>Actinomycetota</taxon>
        <taxon>Actinomycetes</taxon>
        <taxon>Micrococcales</taxon>
        <taxon>Microbacteriaceae</taxon>
        <taxon>Agreia</taxon>
    </lineage>
</organism>
<dbReference type="InterPro" id="IPR003615">
    <property type="entry name" value="HNH_nuc"/>
</dbReference>
<protein>
    <recommendedName>
        <fullName evidence="3">HNH endonuclease</fullName>
    </recommendedName>
</protein>
<feature type="non-terminal residue" evidence="1">
    <location>
        <position position="1"/>
    </location>
</feature>
<proteinExistence type="predicted"/>
<evidence type="ECO:0000313" key="1">
    <source>
        <dbReference type="EMBL" id="SKA79147.1"/>
    </source>
</evidence>